<dbReference type="SUPFAM" id="SSF103657">
    <property type="entry name" value="BAR/IMD domain-like"/>
    <property type="match status" value="1"/>
</dbReference>
<feature type="compositionally biased region" description="Low complexity" evidence="1">
    <location>
        <begin position="1"/>
        <end position="10"/>
    </location>
</feature>
<feature type="region of interest" description="Disordered" evidence="1">
    <location>
        <begin position="1"/>
        <end position="20"/>
    </location>
</feature>
<evidence type="ECO:0008006" key="4">
    <source>
        <dbReference type="Google" id="ProtNLM"/>
    </source>
</evidence>
<accession>A0AAV9IHF3</accession>
<organism evidence="2 3">
    <name type="scientific">Galdieria yellowstonensis</name>
    <dbReference type="NCBI Taxonomy" id="3028027"/>
    <lineage>
        <taxon>Eukaryota</taxon>
        <taxon>Rhodophyta</taxon>
        <taxon>Bangiophyceae</taxon>
        <taxon>Galdieriales</taxon>
        <taxon>Galdieriaceae</taxon>
        <taxon>Galdieria</taxon>
    </lineage>
</organism>
<evidence type="ECO:0000313" key="3">
    <source>
        <dbReference type="Proteomes" id="UP001300502"/>
    </source>
</evidence>
<feature type="region of interest" description="Disordered" evidence="1">
    <location>
        <begin position="264"/>
        <end position="336"/>
    </location>
</feature>
<dbReference type="Proteomes" id="UP001300502">
    <property type="component" value="Unassembled WGS sequence"/>
</dbReference>
<dbReference type="AlphaFoldDB" id="A0AAV9IHF3"/>
<protein>
    <recommendedName>
        <fullName evidence="4">BAR domain-containing protein</fullName>
    </recommendedName>
</protein>
<dbReference type="InterPro" id="IPR027267">
    <property type="entry name" value="AH/BAR_dom_sf"/>
</dbReference>
<evidence type="ECO:0000256" key="1">
    <source>
        <dbReference type="SAM" id="MobiDB-lite"/>
    </source>
</evidence>
<dbReference type="EMBL" id="JANCYU010000045">
    <property type="protein sequence ID" value="KAK4526902.1"/>
    <property type="molecule type" value="Genomic_DNA"/>
</dbReference>
<comment type="caution">
    <text evidence="2">The sequence shown here is derived from an EMBL/GenBank/DDBJ whole genome shotgun (WGS) entry which is preliminary data.</text>
</comment>
<sequence>MDQEASSSSKSYKKKFSGTYQKAKQRVLNKLGKRTTLTRRPKIDSLSKEFDVTIETKESLEKRLSTFQHKLNSVLACGRDLRDTYLQLWKNQVGSLVWNNEQESYERSKSPSETRWIADLERAIYEQDRQIDDAMERFHAKLTNLSESPISLDAQRESELIENVKHAKKLYKECRTNYSDSVIDSHSASSSARSKEALAKQKYDSQAEVFAQEIVAFLEHFRHQLPERLAEFFEAQDKMLTAVANAHAASMSMLGSFKLEKDSQKKRREDYMEQQSPVLQSSFASSLDKNSSYHKAGEEEEEEEGRKRTDQQQQSNSDWDLIYGIEQVDLRPPAAD</sequence>
<evidence type="ECO:0000313" key="2">
    <source>
        <dbReference type="EMBL" id="KAK4526902.1"/>
    </source>
</evidence>
<reference evidence="2 3" key="1">
    <citation type="submission" date="2022-07" db="EMBL/GenBank/DDBJ databases">
        <title>Genome-wide signatures of adaptation to extreme environments.</title>
        <authorList>
            <person name="Cho C.H."/>
            <person name="Yoon H.S."/>
        </authorList>
    </citation>
    <scope>NUCLEOTIDE SEQUENCE [LARGE SCALE GENOMIC DNA]</scope>
    <source>
        <strain evidence="2 3">108.79 E11</strain>
    </source>
</reference>
<feature type="compositionally biased region" description="Polar residues" evidence="1">
    <location>
        <begin position="273"/>
        <end position="290"/>
    </location>
</feature>
<proteinExistence type="predicted"/>
<name>A0AAV9IHF3_9RHOD</name>
<gene>
    <name evidence="2" type="ORF">GAYE_SCF29G4820</name>
</gene>
<keyword evidence="3" id="KW-1185">Reference proteome</keyword>